<dbReference type="InterPro" id="IPR011990">
    <property type="entry name" value="TPR-like_helical_dom_sf"/>
</dbReference>
<evidence type="ECO:0000256" key="5">
    <source>
        <dbReference type="ARBA" id="ARBA00023237"/>
    </source>
</evidence>
<keyword evidence="3" id="KW-0732">Signal</keyword>
<feature type="domain" description="RagB/SusD" evidence="6">
    <location>
        <begin position="354"/>
        <end position="531"/>
    </location>
</feature>
<evidence type="ECO:0000256" key="2">
    <source>
        <dbReference type="ARBA" id="ARBA00006275"/>
    </source>
</evidence>
<reference evidence="8" key="1">
    <citation type="journal article" date="2019" name="Int. J. Syst. Evol. Microbiol.">
        <title>The Global Catalogue of Microorganisms (GCM) 10K type strain sequencing project: providing services to taxonomists for standard genome sequencing and annotation.</title>
        <authorList>
            <consortium name="The Broad Institute Genomics Platform"/>
            <consortium name="The Broad Institute Genome Sequencing Center for Infectious Disease"/>
            <person name="Wu L."/>
            <person name="Ma J."/>
        </authorList>
    </citation>
    <scope>NUCLEOTIDE SEQUENCE [LARGE SCALE GENOMIC DNA]</scope>
    <source>
        <strain evidence="8">KCTC 42498</strain>
    </source>
</reference>
<accession>A0ABW5IFC6</accession>
<organism evidence="7 8">
    <name type="scientific">Pontibacter locisalis</name>
    <dbReference type="NCBI Taxonomy" id="1719035"/>
    <lineage>
        <taxon>Bacteria</taxon>
        <taxon>Pseudomonadati</taxon>
        <taxon>Bacteroidota</taxon>
        <taxon>Cytophagia</taxon>
        <taxon>Cytophagales</taxon>
        <taxon>Hymenobacteraceae</taxon>
        <taxon>Pontibacter</taxon>
    </lineage>
</organism>
<dbReference type="InterPro" id="IPR012944">
    <property type="entry name" value="SusD_RagB_dom"/>
</dbReference>
<dbReference type="Gene3D" id="1.10.3780.10">
    <property type="entry name" value="SusD-like"/>
    <property type="match status" value="1"/>
</dbReference>
<gene>
    <name evidence="7" type="ORF">ACFSRY_00480</name>
</gene>
<dbReference type="EMBL" id="JBHULU010000001">
    <property type="protein sequence ID" value="MFD2512324.1"/>
    <property type="molecule type" value="Genomic_DNA"/>
</dbReference>
<dbReference type="CDD" id="cd08977">
    <property type="entry name" value="SusD"/>
    <property type="match status" value="1"/>
</dbReference>
<dbReference type="RefSeq" id="WP_377502193.1">
    <property type="nucleotide sequence ID" value="NZ_JBHULU010000001.1"/>
</dbReference>
<evidence type="ECO:0000313" key="8">
    <source>
        <dbReference type="Proteomes" id="UP001597544"/>
    </source>
</evidence>
<dbReference type="Gene3D" id="1.25.40.10">
    <property type="entry name" value="Tetratricopeptide repeat domain"/>
    <property type="match status" value="1"/>
</dbReference>
<proteinExistence type="inferred from homology"/>
<protein>
    <submittedName>
        <fullName evidence="7">RagB/SusD family nutrient uptake outer membrane protein</fullName>
    </submittedName>
</protein>
<comment type="similarity">
    <text evidence="2">Belongs to the SusD family.</text>
</comment>
<dbReference type="PROSITE" id="PS51257">
    <property type="entry name" value="PROKAR_LIPOPROTEIN"/>
    <property type="match status" value="1"/>
</dbReference>
<evidence type="ECO:0000313" key="7">
    <source>
        <dbReference type="EMBL" id="MFD2512324.1"/>
    </source>
</evidence>
<keyword evidence="4" id="KW-0472">Membrane</keyword>
<name>A0ABW5IFC6_9BACT</name>
<keyword evidence="5" id="KW-0998">Cell outer membrane</keyword>
<comment type="subcellular location">
    <subcellularLocation>
        <location evidence="1">Cell outer membrane</location>
    </subcellularLocation>
</comment>
<dbReference type="Pfam" id="PF07980">
    <property type="entry name" value="SusD_RagB"/>
    <property type="match status" value="1"/>
</dbReference>
<dbReference type="Proteomes" id="UP001597544">
    <property type="component" value="Unassembled WGS sequence"/>
</dbReference>
<evidence type="ECO:0000259" key="6">
    <source>
        <dbReference type="Pfam" id="PF07980"/>
    </source>
</evidence>
<sequence length="531" mass="59643">MNTKFIRNMALAGVITLTSVACEQDLDITPEFEVVSSKVYQDFSNYKPILAKLYAGYAVTGQQGPTGRPDIGGIDEGFSNYLRQYWQAQELTTDEAIIAWNDGNLRDLHDMDWTAGNEFLRALYDRIFYQVSLTNEFIRETTDAKLAERGITGANLEAAKNFRAEARFLRALSYWHALDLYGNVPFVTEEDQVGFFFPEQISRAELFEYVESELLAIESELVDARQNEYGRADKAAAWTLLTKLYLNAQVYTGTARYTDAVTYAKKVINAGYTLEDDYDHLFLADNNKSNEIIFPITFDGLRTTTWGGMTYLVHAPVGGSMKASDFGINGGWSGLRTTKPIVNLFDDISGNTDDRANFYTVGQSLEINDIFTFTDGYAIAKWRNVTSTGQVGSDPSGNHPDTDFPMFRLGDVYLMYAEAVLRGGSGGDMATALQYINQLRDRAYIGSANGAITSSQLNLDFILNERARELKWEGHRRTDLIRFNRFTTDNYLWPWKGGVKEGRAVAAFRTLFPLPTTDVTANPNLKQNPGY</sequence>
<dbReference type="SUPFAM" id="SSF48452">
    <property type="entry name" value="TPR-like"/>
    <property type="match status" value="1"/>
</dbReference>
<evidence type="ECO:0000256" key="1">
    <source>
        <dbReference type="ARBA" id="ARBA00004442"/>
    </source>
</evidence>
<comment type="caution">
    <text evidence="7">The sequence shown here is derived from an EMBL/GenBank/DDBJ whole genome shotgun (WGS) entry which is preliminary data.</text>
</comment>
<keyword evidence="8" id="KW-1185">Reference proteome</keyword>
<evidence type="ECO:0000256" key="4">
    <source>
        <dbReference type="ARBA" id="ARBA00023136"/>
    </source>
</evidence>
<evidence type="ECO:0000256" key="3">
    <source>
        <dbReference type="ARBA" id="ARBA00022729"/>
    </source>
</evidence>
<dbReference type="Gene3D" id="1.25.40.390">
    <property type="match status" value="1"/>
</dbReference>